<comment type="catalytic activity">
    <reaction evidence="5">
        <text>N(tele)-phospho-L-histidyl/O-phospho-L-threonyl-[pyruvate, phosphate dikinase] + phosphate + H(+) = N(tele)-phospho-L-histidyl/L-threonyl-[pyruvate, phosphate dikinase] + diphosphate</text>
        <dbReference type="Rhea" id="RHEA:43696"/>
        <dbReference type="Rhea" id="RHEA-COMP:10650"/>
        <dbReference type="Rhea" id="RHEA-COMP:10651"/>
        <dbReference type="ChEBI" id="CHEBI:15378"/>
        <dbReference type="ChEBI" id="CHEBI:30013"/>
        <dbReference type="ChEBI" id="CHEBI:33019"/>
        <dbReference type="ChEBI" id="CHEBI:43474"/>
        <dbReference type="ChEBI" id="CHEBI:61977"/>
        <dbReference type="ChEBI" id="CHEBI:83586"/>
        <dbReference type="EC" id="2.7.4.27"/>
    </reaction>
</comment>
<organism evidence="6 7">
    <name type="scientific">Clostridium disporicum</name>
    <dbReference type="NCBI Taxonomy" id="84024"/>
    <lineage>
        <taxon>Bacteria</taxon>
        <taxon>Bacillati</taxon>
        <taxon>Bacillota</taxon>
        <taxon>Clostridia</taxon>
        <taxon>Eubacteriales</taxon>
        <taxon>Clostridiaceae</taxon>
        <taxon>Clostridium</taxon>
    </lineage>
</organism>
<dbReference type="NCBIfam" id="NF003742">
    <property type="entry name" value="PRK05339.1"/>
    <property type="match status" value="1"/>
</dbReference>
<name>A0A174J0R0_9CLOT</name>
<evidence type="ECO:0000313" key="6">
    <source>
        <dbReference type="EMBL" id="CUO93284.1"/>
    </source>
</evidence>
<evidence type="ECO:0000256" key="3">
    <source>
        <dbReference type="ARBA" id="ARBA00022741"/>
    </source>
</evidence>
<dbReference type="InterPro" id="IPR026565">
    <property type="entry name" value="PPDK_reg"/>
</dbReference>
<comment type="similarity">
    <text evidence="5">Belongs to the pyruvate, phosphate/water dikinase regulatory protein family. PDRP subfamily.</text>
</comment>
<dbReference type="GeneID" id="83013498"/>
<sequence length="267" mass="30131">MLTIFAVSDSIGETAEQVAEAAASQFSENVEVRRIPYVKSLEDVQELINDIKSCENAMIVSTIITVNVREYLTQKCIESNVSIVNVLGPIINVASSILNEQPQYNPGAMWKTDEAYFKRIEAMEFAMQYDDSKDYRGLKNADVVLVGLSRTSKTPLCMYLANKGIKAINIPLVPEVEVPKELFEIDKHKIFGLTINPLQLIEIRKRRLDKFHRIPSNIEYAGDARILEEFDFSDKIIRKLGCKTIDVTQRAIEDTALIIIKALGCEK</sequence>
<evidence type="ECO:0000313" key="7">
    <source>
        <dbReference type="Proteomes" id="UP000095558"/>
    </source>
</evidence>
<comment type="catalytic activity">
    <reaction evidence="5">
        <text>N(tele)-phospho-L-histidyl/L-threonyl-[pyruvate, phosphate dikinase] + ADP = N(tele)-phospho-L-histidyl/O-phospho-L-threonyl-[pyruvate, phosphate dikinase] + AMP + H(+)</text>
        <dbReference type="Rhea" id="RHEA:43692"/>
        <dbReference type="Rhea" id="RHEA-COMP:10650"/>
        <dbReference type="Rhea" id="RHEA-COMP:10651"/>
        <dbReference type="ChEBI" id="CHEBI:15378"/>
        <dbReference type="ChEBI" id="CHEBI:30013"/>
        <dbReference type="ChEBI" id="CHEBI:61977"/>
        <dbReference type="ChEBI" id="CHEBI:83586"/>
        <dbReference type="ChEBI" id="CHEBI:456215"/>
        <dbReference type="ChEBI" id="CHEBI:456216"/>
        <dbReference type="EC" id="2.7.11.32"/>
    </reaction>
</comment>
<gene>
    <name evidence="6" type="primary">yqfL</name>
    <name evidence="6" type="ORF">ERS852470_03727</name>
</gene>
<dbReference type="HAMAP" id="MF_00921">
    <property type="entry name" value="PDRP"/>
    <property type="match status" value="1"/>
</dbReference>
<dbReference type="AlphaFoldDB" id="A0A174J0R0"/>
<dbReference type="GO" id="GO:0004674">
    <property type="term" value="F:protein serine/threonine kinase activity"/>
    <property type="evidence" value="ECO:0007669"/>
    <property type="project" value="UniProtKB-UniRule"/>
</dbReference>
<dbReference type="GO" id="GO:0043531">
    <property type="term" value="F:ADP binding"/>
    <property type="evidence" value="ECO:0007669"/>
    <property type="project" value="UniProtKB-UniRule"/>
</dbReference>
<dbReference type="STRING" id="84024.ERS852471_03317"/>
<dbReference type="GO" id="GO:0005524">
    <property type="term" value="F:ATP binding"/>
    <property type="evidence" value="ECO:0007669"/>
    <property type="project" value="InterPro"/>
</dbReference>
<dbReference type="EMBL" id="CYZV01000098">
    <property type="protein sequence ID" value="CUO93284.1"/>
    <property type="molecule type" value="Genomic_DNA"/>
</dbReference>
<keyword evidence="1 5" id="KW-0723">Serine/threonine-protein kinase</keyword>
<comment type="function">
    <text evidence="5">Bifunctional serine/threonine kinase and phosphorylase involved in the regulation of the pyruvate, phosphate dikinase (PPDK) by catalyzing its phosphorylation/dephosphorylation.</text>
</comment>
<dbReference type="InterPro" id="IPR005177">
    <property type="entry name" value="Kinase-pyrophosphorylase"/>
</dbReference>
<dbReference type="EC" id="2.7.4.27" evidence="5"/>
<keyword evidence="2 5" id="KW-0808">Transferase</keyword>
<dbReference type="GO" id="GO:0016776">
    <property type="term" value="F:phosphotransferase activity, phosphate group as acceptor"/>
    <property type="evidence" value="ECO:0007669"/>
    <property type="project" value="UniProtKB-UniRule"/>
</dbReference>
<feature type="binding site" evidence="5">
    <location>
        <begin position="147"/>
        <end position="154"/>
    </location>
    <ligand>
        <name>ADP</name>
        <dbReference type="ChEBI" id="CHEBI:456216"/>
    </ligand>
</feature>
<evidence type="ECO:0000256" key="2">
    <source>
        <dbReference type="ARBA" id="ARBA00022679"/>
    </source>
</evidence>
<dbReference type="Proteomes" id="UP000095558">
    <property type="component" value="Unassembled WGS sequence"/>
</dbReference>
<dbReference type="EC" id="2.7.11.32" evidence="5"/>
<dbReference type="PANTHER" id="PTHR31756:SF3">
    <property type="entry name" value="PYRUVATE, PHOSPHATE DIKINASE REGULATORY PROTEIN 1, CHLOROPLASTIC"/>
    <property type="match status" value="1"/>
</dbReference>
<reference evidence="6 7" key="1">
    <citation type="submission" date="2015-09" db="EMBL/GenBank/DDBJ databases">
        <authorList>
            <consortium name="Pathogen Informatics"/>
        </authorList>
    </citation>
    <scope>NUCLEOTIDE SEQUENCE [LARGE SCALE GENOMIC DNA]</scope>
    <source>
        <strain evidence="6 7">2789STDY5834855</strain>
    </source>
</reference>
<dbReference type="RefSeq" id="WP_042403012.1">
    <property type="nucleotide sequence ID" value="NZ_CYYT01000080.1"/>
</dbReference>
<evidence type="ECO:0000256" key="4">
    <source>
        <dbReference type="ARBA" id="ARBA00022777"/>
    </source>
</evidence>
<accession>A0A174J0R0</accession>
<dbReference type="PANTHER" id="PTHR31756">
    <property type="entry name" value="PYRUVATE, PHOSPHATE DIKINASE REGULATORY PROTEIN 1, CHLOROPLASTIC"/>
    <property type="match status" value="1"/>
</dbReference>
<proteinExistence type="inferred from homology"/>
<protein>
    <recommendedName>
        <fullName evidence="5">Putative pyruvate, phosphate dikinase regulatory protein</fullName>
        <shortName evidence="5">PPDK regulatory protein</shortName>
        <ecNumber evidence="5">2.7.11.32</ecNumber>
        <ecNumber evidence="5">2.7.4.27</ecNumber>
    </recommendedName>
</protein>
<keyword evidence="4 5" id="KW-0418">Kinase</keyword>
<dbReference type="Pfam" id="PF03618">
    <property type="entry name" value="Kinase-PPPase"/>
    <property type="match status" value="1"/>
</dbReference>
<evidence type="ECO:0000256" key="5">
    <source>
        <dbReference type="HAMAP-Rule" id="MF_00921"/>
    </source>
</evidence>
<dbReference type="OrthoDB" id="9782201at2"/>
<keyword evidence="3 5" id="KW-0547">Nucleotide-binding</keyword>
<evidence type="ECO:0000256" key="1">
    <source>
        <dbReference type="ARBA" id="ARBA00022527"/>
    </source>
</evidence>